<dbReference type="Proteomes" id="UP000276133">
    <property type="component" value="Unassembled WGS sequence"/>
</dbReference>
<gene>
    <name evidence="1" type="ORF">BpHYR1_039359</name>
</gene>
<dbReference type="AlphaFoldDB" id="A0A3M7QWH7"/>
<evidence type="ECO:0000313" key="1">
    <source>
        <dbReference type="EMBL" id="RNA15737.1"/>
    </source>
</evidence>
<accession>A0A3M7QWH7</accession>
<sequence length="72" mass="8650">MDPLSTEDQNIRPFMNCVVYDGQPIIFEKKKFVKNVREKIDTFIENYFIEKNKRKLLLKKNVVINGNQFIKK</sequence>
<dbReference type="EMBL" id="REGN01004896">
    <property type="protein sequence ID" value="RNA15737.1"/>
    <property type="molecule type" value="Genomic_DNA"/>
</dbReference>
<reference evidence="1 2" key="1">
    <citation type="journal article" date="2018" name="Sci. Rep.">
        <title>Genomic signatures of local adaptation to the degree of environmental predictability in rotifers.</title>
        <authorList>
            <person name="Franch-Gras L."/>
            <person name="Hahn C."/>
            <person name="Garcia-Roger E.M."/>
            <person name="Carmona M.J."/>
            <person name="Serra M."/>
            <person name="Gomez A."/>
        </authorList>
    </citation>
    <scope>NUCLEOTIDE SEQUENCE [LARGE SCALE GENOMIC DNA]</scope>
    <source>
        <strain evidence="1">HYR1</strain>
    </source>
</reference>
<evidence type="ECO:0000313" key="2">
    <source>
        <dbReference type="Proteomes" id="UP000276133"/>
    </source>
</evidence>
<name>A0A3M7QWH7_BRAPC</name>
<proteinExistence type="predicted"/>
<protein>
    <submittedName>
        <fullName evidence="1">Uncharacterized protein</fullName>
    </submittedName>
</protein>
<keyword evidence="2" id="KW-1185">Reference proteome</keyword>
<comment type="caution">
    <text evidence="1">The sequence shown here is derived from an EMBL/GenBank/DDBJ whole genome shotgun (WGS) entry which is preliminary data.</text>
</comment>
<organism evidence="1 2">
    <name type="scientific">Brachionus plicatilis</name>
    <name type="common">Marine rotifer</name>
    <name type="synonym">Brachionus muelleri</name>
    <dbReference type="NCBI Taxonomy" id="10195"/>
    <lineage>
        <taxon>Eukaryota</taxon>
        <taxon>Metazoa</taxon>
        <taxon>Spiralia</taxon>
        <taxon>Gnathifera</taxon>
        <taxon>Rotifera</taxon>
        <taxon>Eurotatoria</taxon>
        <taxon>Monogononta</taxon>
        <taxon>Pseudotrocha</taxon>
        <taxon>Ploima</taxon>
        <taxon>Brachionidae</taxon>
        <taxon>Brachionus</taxon>
    </lineage>
</organism>